<protein>
    <recommendedName>
        <fullName evidence="2">Zn(2)-C6 fungal-type domain-containing protein</fullName>
    </recommendedName>
</protein>
<keyword evidence="1" id="KW-0539">Nucleus</keyword>
<dbReference type="GO" id="GO:0000981">
    <property type="term" value="F:DNA-binding transcription factor activity, RNA polymerase II-specific"/>
    <property type="evidence" value="ECO:0007669"/>
    <property type="project" value="InterPro"/>
</dbReference>
<sequence>MASERKRRHHHRSRNGCVSCKAKHMRCDESKPFCRNCLKNGSGCGYTRVEGPASDHPQQLLNAASLVDEVSSDSLLAAYLNRSSPLPVPSAASRLANDSYESPPMPGFPSPLSSAFGVDTMDPFNALPVVMSHNSNMPLDHFNNYRILLQEPVKRPPSSQIFAWAVSDAALLHATLVLAAKHWIFLGGSKRLIESTLYQHKTETIRLVNERLADPVTAVSDGTVGAVGILIFVECLDGSGEAAAVHLDGLEKMVQMRGDLFSPNMNRPLQRMILLADLLTATANNTKPRFQRTHPSRKDKPDLVDDSFYKEVGLDAPLIKMFMDLHWLSFLMANNDRNVGATDNDVLNLSITESEKYIDTMLRGGQYSNHKSMKGVVGKAFVVLSGYIYLYLHLRRIEVSSRLYDWMASLLREELGNVEHAMRALCPPELLFWVLFVGTCASVGRMELDWFRSELCVSRETLGLTSWIEARSILMKFTWVEGWNESMNERLWHELD</sequence>
<dbReference type="SUPFAM" id="SSF57701">
    <property type="entry name" value="Zn2/Cys6 DNA-binding domain"/>
    <property type="match status" value="1"/>
</dbReference>
<dbReference type="PANTHER" id="PTHR37540">
    <property type="entry name" value="TRANSCRIPTION FACTOR (ACR-2), PUTATIVE-RELATED-RELATED"/>
    <property type="match status" value="1"/>
</dbReference>
<evidence type="ECO:0000313" key="4">
    <source>
        <dbReference type="Proteomes" id="UP000184330"/>
    </source>
</evidence>
<dbReference type="Proteomes" id="UP000184330">
    <property type="component" value="Unassembled WGS sequence"/>
</dbReference>
<dbReference type="CDD" id="cd00067">
    <property type="entry name" value="GAL4"/>
    <property type="match status" value="1"/>
</dbReference>
<dbReference type="InterPro" id="IPR036864">
    <property type="entry name" value="Zn2-C6_fun-type_DNA-bd_sf"/>
</dbReference>
<dbReference type="Pfam" id="PF00172">
    <property type="entry name" value="Zn_clus"/>
    <property type="match status" value="1"/>
</dbReference>
<evidence type="ECO:0000256" key="1">
    <source>
        <dbReference type="ARBA" id="ARBA00023242"/>
    </source>
</evidence>
<dbReference type="PANTHER" id="PTHR37540:SF5">
    <property type="entry name" value="TRANSCRIPTION FACTOR DOMAIN-CONTAINING PROTEIN"/>
    <property type="match status" value="1"/>
</dbReference>
<dbReference type="InterPro" id="IPR021858">
    <property type="entry name" value="Fun_TF"/>
</dbReference>
<organism evidence="3 4">
    <name type="scientific">Phialocephala subalpina</name>
    <dbReference type="NCBI Taxonomy" id="576137"/>
    <lineage>
        <taxon>Eukaryota</taxon>
        <taxon>Fungi</taxon>
        <taxon>Dikarya</taxon>
        <taxon>Ascomycota</taxon>
        <taxon>Pezizomycotina</taxon>
        <taxon>Leotiomycetes</taxon>
        <taxon>Helotiales</taxon>
        <taxon>Mollisiaceae</taxon>
        <taxon>Phialocephala</taxon>
        <taxon>Phialocephala fortinii species complex</taxon>
    </lineage>
</organism>
<dbReference type="EMBL" id="FJOG01000013">
    <property type="protein sequence ID" value="CZR59180.1"/>
    <property type="molecule type" value="Genomic_DNA"/>
</dbReference>
<reference evidence="3 4" key="1">
    <citation type="submission" date="2016-03" db="EMBL/GenBank/DDBJ databases">
        <authorList>
            <person name="Ploux O."/>
        </authorList>
    </citation>
    <scope>NUCLEOTIDE SEQUENCE [LARGE SCALE GENOMIC DNA]</scope>
    <source>
        <strain evidence="3 4">UAMH 11012</strain>
    </source>
</reference>
<dbReference type="Gene3D" id="4.10.240.10">
    <property type="entry name" value="Zn(2)-C6 fungal-type DNA-binding domain"/>
    <property type="match status" value="1"/>
</dbReference>
<evidence type="ECO:0000259" key="2">
    <source>
        <dbReference type="PROSITE" id="PS50048"/>
    </source>
</evidence>
<dbReference type="GO" id="GO:0008270">
    <property type="term" value="F:zinc ion binding"/>
    <property type="evidence" value="ECO:0007669"/>
    <property type="project" value="InterPro"/>
</dbReference>
<proteinExistence type="predicted"/>
<dbReference type="SMART" id="SM00066">
    <property type="entry name" value="GAL4"/>
    <property type="match status" value="1"/>
</dbReference>
<evidence type="ECO:0000313" key="3">
    <source>
        <dbReference type="EMBL" id="CZR59180.1"/>
    </source>
</evidence>
<dbReference type="InterPro" id="IPR001138">
    <property type="entry name" value="Zn2Cys6_DnaBD"/>
</dbReference>
<dbReference type="AlphaFoldDB" id="A0A1L7X2D1"/>
<dbReference type="PROSITE" id="PS00463">
    <property type="entry name" value="ZN2_CY6_FUNGAL_1"/>
    <property type="match status" value="1"/>
</dbReference>
<gene>
    <name evidence="3" type="ORF">PAC_09072</name>
</gene>
<accession>A0A1L7X2D1</accession>
<keyword evidence="4" id="KW-1185">Reference proteome</keyword>
<dbReference type="STRING" id="576137.A0A1L7X2D1"/>
<feature type="domain" description="Zn(2)-C6 fungal-type" evidence="2">
    <location>
        <begin position="16"/>
        <end position="46"/>
    </location>
</feature>
<dbReference type="Pfam" id="PF11951">
    <property type="entry name" value="Fungal_trans_2"/>
    <property type="match status" value="1"/>
</dbReference>
<dbReference type="PROSITE" id="PS50048">
    <property type="entry name" value="ZN2_CY6_FUNGAL_2"/>
    <property type="match status" value="1"/>
</dbReference>
<dbReference type="OrthoDB" id="4158087at2759"/>
<name>A0A1L7X2D1_9HELO</name>